<proteinExistence type="predicted"/>
<dbReference type="OrthoDB" id="9771846at2"/>
<sequence>MKAMGSVQHVILTRFNLPSAGNESYVREREGWLKGRVALFERYCLPSVAAQTSRAFDWIIYFDPASPPWLLAWIAEHAAAGEFRPIFRAQVSLADRLEDIAARPGFETPAFLITTNLDNDDGLAADYVERLQAVEPSDQPMAVYFANGIIRTHQAAYFRVDRRNAFCNVIEPWEGALTCWAAHHDKLNQVMDERRIDGPPAWLQVVHDTNVSNRARGRLISPRRHAERFGRLLDDLAEPSSTDYMGEYLLHAPQRAIREAARAGTKRLVYAVGGADGADRVKAAWTRLRHGHHTRH</sequence>
<reference evidence="1 2" key="1">
    <citation type="journal article" date="2015" name="Int. J. Syst. Evol. Microbiol.">
        <title>Youhaiella tibetensis gen. nov., sp. nov., isolated from subsurface sediment.</title>
        <authorList>
            <person name="Wang Y.X."/>
            <person name="Huang F.Q."/>
            <person name="Nogi Y."/>
            <person name="Pang S.J."/>
            <person name="Wang P.K."/>
            <person name="Lv J."/>
        </authorList>
    </citation>
    <scope>NUCLEOTIDE SEQUENCE [LARGE SCALE GENOMIC DNA]</scope>
    <source>
        <strain evidence="2">fig4</strain>
    </source>
</reference>
<dbReference type="Pfam" id="PF11316">
    <property type="entry name" value="Rhamno_transf"/>
    <property type="match status" value="1"/>
</dbReference>
<organism evidence="1 2">
    <name type="scientific">Paradevosia tibetensis</name>
    <dbReference type="NCBI Taxonomy" id="1447062"/>
    <lineage>
        <taxon>Bacteria</taxon>
        <taxon>Pseudomonadati</taxon>
        <taxon>Pseudomonadota</taxon>
        <taxon>Alphaproteobacteria</taxon>
        <taxon>Hyphomicrobiales</taxon>
        <taxon>Devosiaceae</taxon>
        <taxon>Paradevosia</taxon>
    </lineage>
</organism>
<dbReference type="KEGG" id="yti:FNA67_02105"/>
<name>A0A5B9DJN2_9HYPH</name>
<keyword evidence="2" id="KW-1185">Reference proteome</keyword>
<evidence type="ECO:0008006" key="3">
    <source>
        <dbReference type="Google" id="ProtNLM"/>
    </source>
</evidence>
<evidence type="ECO:0000313" key="1">
    <source>
        <dbReference type="EMBL" id="QEE19042.1"/>
    </source>
</evidence>
<protein>
    <recommendedName>
        <fullName evidence="3">Rhamnosyl transferase</fullName>
    </recommendedName>
</protein>
<dbReference type="InterPro" id="IPR021466">
    <property type="entry name" value="Put_rhamnosyl_transferase"/>
</dbReference>
<dbReference type="AlphaFoldDB" id="A0A5B9DJN2"/>
<dbReference type="EMBL" id="CP041690">
    <property type="protein sequence ID" value="QEE19042.1"/>
    <property type="molecule type" value="Genomic_DNA"/>
</dbReference>
<accession>A0A5B9DJN2</accession>
<dbReference type="Proteomes" id="UP000321062">
    <property type="component" value="Chromosome"/>
</dbReference>
<gene>
    <name evidence="1" type="ORF">FNA67_02105</name>
</gene>
<evidence type="ECO:0000313" key="2">
    <source>
        <dbReference type="Proteomes" id="UP000321062"/>
    </source>
</evidence>